<name>A0A7G9RUV0_9BURK</name>
<keyword evidence="2" id="KW-1185">Reference proteome</keyword>
<evidence type="ECO:0000313" key="1">
    <source>
        <dbReference type="EMBL" id="QNN59375.1"/>
    </source>
</evidence>
<gene>
    <name evidence="1" type="ORF">H9K76_00735</name>
</gene>
<dbReference type="KEGG" id="drg:H9K76_00735"/>
<protein>
    <submittedName>
        <fullName evidence="1">Uncharacterized protein</fullName>
    </submittedName>
</protein>
<sequence length="73" mass="8570">MTFTEVQRVQRYQDRLSRAIAARDRQSLHRAKQQVLAAAYAPRRRAVSPALRQALRQLSWHMAALLLTRDRSR</sequence>
<dbReference type="EMBL" id="CP060714">
    <property type="protein sequence ID" value="QNN59375.1"/>
    <property type="molecule type" value="Genomic_DNA"/>
</dbReference>
<evidence type="ECO:0000313" key="2">
    <source>
        <dbReference type="Proteomes" id="UP000515811"/>
    </source>
</evidence>
<dbReference type="Proteomes" id="UP000515811">
    <property type="component" value="Chromosome"/>
</dbReference>
<accession>A0A7G9RUV0</accession>
<proteinExistence type="predicted"/>
<dbReference type="AlphaFoldDB" id="A0A7G9RUV0"/>
<reference evidence="1 2" key="1">
    <citation type="submission" date="2020-08" db="EMBL/GenBank/DDBJ databases">
        <title>Genome sequence of Diaphorobacter ruginosibacter DSM 27467T.</title>
        <authorList>
            <person name="Hyun D.-W."/>
            <person name="Bae J.-W."/>
        </authorList>
    </citation>
    <scope>NUCLEOTIDE SEQUENCE [LARGE SCALE GENOMIC DNA]</scope>
    <source>
        <strain evidence="1 2">DSM 27467</strain>
    </source>
</reference>
<organism evidence="1 2">
    <name type="scientific">Diaphorobacter ruginosibacter</name>
    <dbReference type="NCBI Taxonomy" id="1715720"/>
    <lineage>
        <taxon>Bacteria</taxon>
        <taxon>Pseudomonadati</taxon>
        <taxon>Pseudomonadota</taxon>
        <taxon>Betaproteobacteria</taxon>
        <taxon>Burkholderiales</taxon>
        <taxon>Comamonadaceae</taxon>
        <taxon>Diaphorobacter</taxon>
    </lineage>
</organism>